<evidence type="ECO:0000313" key="1">
    <source>
        <dbReference type="EnsemblProtists" id="HpaP805726"/>
    </source>
</evidence>
<keyword evidence="2" id="KW-1185">Reference proteome</keyword>
<reference evidence="1" key="2">
    <citation type="submission" date="2015-06" db="UniProtKB">
        <authorList>
            <consortium name="EnsemblProtists"/>
        </authorList>
    </citation>
    <scope>IDENTIFICATION</scope>
    <source>
        <strain evidence="1">Emoy2</strain>
    </source>
</reference>
<dbReference type="VEuPathDB" id="FungiDB:HpaG805726"/>
<dbReference type="EnsemblProtists" id="HpaT805726">
    <property type="protein sequence ID" value="HpaP805726"/>
    <property type="gene ID" value="HpaG805726"/>
</dbReference>
<dbReference type="AlphaFoldDB" id="M4BH50"/>
<dbReference type="HOGENOM" id="CLU_1312274_0_0_1"/>
<dbReference type="Proteomes" id="UP000011713">
    <property type="component" value="Unassembled WGS sequence"/>
</dbReference>
<dbReference type="InParanoid" id="M4BH50"/>
<accession>M4BH50</accession>
<proteinExistence type="predicted"/>
<evidence type="ECO:0000313" key="2">
    <source>
        <dbReference type="Proteomes" id="UP000011713"/>
    </source>
</evidence>
<organism evidence="1 2">
    <name type="scientific">Hyaloperonospora arabidopsidis (strain Emoy2)</name>
    <name type="common">Downy mildew agent</name>
    <name type="synonym">Peronospora arabidopsidis</name>
    <dbReference type="NCBI Taxonomy" id="559515"/>
    <lineage>
        <taxon>Eukaryota</taxon>
        <taxon>Sar</taxon>
        <taxon>Stramenopiles</taxon>
        <taxon>Oomycota</taxon>
        <taxon>Peronosporomycetes</taxon>
        <taxon>Peronosporales</taxon>
        <taxon>Peronosporaceae</taxon>
        <taxon>Hyaloperonospora</taxon>
    </lineage>
</organism>
<dbReference type="EMBL" id="JH598254">
    <property type="status" value="NOT_ANNOTATED_CDS"/>
    <property type="molecule type" value="Genomic_DNA"/>
</dbReference>
<protein>
    <submittedName>
        <fullName evidence="1">Uncharacterized protein</fullName>
    </submittedName>
</protein>
<name>M4BH50_HYAAE</name>
<reference evidence="2" key="1">
    <citation type="journal article" date="2010" name="Science">
        <title>Signatures of adaptation to obligate biotrophy in the Hyaloperonospora arabidopsidis genome.</title>
        <authorList>
            <person name="Baxter L."/>
            <person name="Tripathy S."/>
            <person name="Ishaque N."/>
            <person name="Boot N."/>
            <person name="Cabral A."/>
            <person name="Kemen E."/>
            <person name="Thines M."/>
            <person name="Ah-Fong A."/>
            <person name="Anderson R."/>
            <person name="Badejoko W."/>
            <person name="Bittner-Eddy P."/>
            <person name="Boore J.L."/>
            <person name="Chibucos M.C."/>
            <person name="Coates M."/>
            <person name="Dehal P."/>
            <person name="Delehaunty K."/>
            <person name="Dong S."/>
            <person name="Downton P."/>
            <person name="Dumas B."/>
            <person name="Fabro G."/>
            <person name="Fronick C."/>
            <person name="Fuerstenberg S.I."/>
            <person name="Fulton L."/>
            <person name="Gaulin E."/>
            <person name="Govers F."/>
            <person name="Hughes L."/>
            <person name="Humphray S."/>
            <person name="Jiang R.H."/>
            <person name="Judelson H."/>
            <person name="Kamoun S."/>
            <person name="Kyung K."/>
            <person name="Meijer H."/>
            <person name="Minx P."/>
            <person name="Morris P."/>
            <person name="Nelson J."/>
            <person name="Phuntumart V."/>
            <person name="Qutob D."/>
            <person name="Rehmany A."/>
            <person name="Rougon-Cardoso A."/>
            <person name="Ryden P."/>
            <person name="Torto-Alalibo T."/>
            <person name="Studholme D."/>
            <person name="Wang Y."/>
            <person name="Win J."/>
            <person name="Wood J."/>
            <person name="Clifton S.W."/>
            <person name="Rogers J."/>
            <person name="Van den Ackerveken G."/>
            <person name="Jones J.D."/>
            <person name="McDowell J.M."/>
            <person name="Beynon J."/>
            <person name="Tyler B.M."/>
        </authorList>
    </citation>
    <scope>NUCLEOTIDE SEQUENCE [LARGE SCALE GENOMIC DNA]</scope>
    <source>
        <strain evidence="2">Emoy2</strain>
    </source>
</reference>
<sequence length="210" mass="24003">MCIEEMERSRNHFHASARLHVDYYGWARTVSECQDVRELGQLRTVVAAAVAIVAILRHSLSQRLRFDDFVIIVAVLLPKLMQVPATSSIISENTCTSIHNDLERALNIRNVALFGEALNKKKVVKEYTSKFLESFSKATARSILHREREHMAPKVSQTNLRSSRRGLDPHHWYSKYCMSWAGTFAKSYNASIQSFGHTHTHQEQMHPTPA</sequence>